<comment type="caution">
    <text evidence="2">The sequence shown here is derived from an EMBL/GenBank/DDBJ whole genome shotgun (WGS) entry which is preliminary data.</text>
</comment>
<gene>
    <name evidence="2" type="ORF">P691DRAFT_805061</name>
</gene>
<evidence type="ECO:0000313" key="2">
    <source>
        <dbReference type="EMBL" id="KAF9445870.1"/>
    </source>
</evidence>
<dbReference type="Pfam" id="PF14200">
    <property type="entry name" value="RicinB_lectin_2"/>
    <property type="match status" value="1"/>
</dbReference>
<dbReference type="Gene3D" id="2.80.10.50">
    <property type="match status" value="1"/>
</dbReference>
<dbReference type="OrthoDB" id="2131701at2759"/>
<evidence type="ECO:0000313" key="3">
    <source>
        <dbReference type="Proteomes" id="UP000807342"/>
    </source>
</evidence>
<dbReference type="SUPFAM" id="SSF50370">
    <property type="entry name" value="Ricin B-like lectins"/>
    <property type="match status" value="1"/>
</dbReference>
<dbReference type="AlphaFoldDB" id="A0A9P6C1P6"/>
<dbReference type="Proteomes" id="UP000807342">
    <property type="component" value="Unassembled WGS sequence"/>
</dbReference>
<dbReference type="InterPro" id="IPR035992">
    <property type="entry name" value="Ricin_B-like_lectins"/>
</dbReference>
<feature type="domain" description="Ricin B lectin" evidence="1">
    <location>
        <begin position="43"/>
        <end position="122"/>
    </location>
</feature>
<dbReference type="CDD" id="cd23422">
    <property type="entry name" value="beta-trefoil_Ricin_MPL_CNL"/>
    <property type="match status" value="1"/>
</dbReference>
<protein>
    <submittedName>
        <fullName evidence="2">Carbohydrate-binding module family 13 protein</fullName>
    </submittedName>
</protein>
<accession>A0A9P6C1P6</accession>
<dbReference type="InterPro" id="IPR000772">
    <property type="entry name" value="Ricin_B_lectin"/>
</dbReference>
<name>A0A9P6C1P6_9AGAR</name>
<organism evidence="2 3">
    <name type="scientific">Macrolepiota fuliginosa MF-IS2</name>
    <dbReference type="NCBI Taxonomy" id="1400762"/>
    <lineage>
        <taxon>Eukaryota</taxon>
        <taxon>Fungi</taxon>
        <taxon>Dikarya</taxon>
        <taxon>Basidiomycota</taxon>
        <taxon>Agaricomycotina</taxon>
        <taxon>Agaricomycetes</taxon>
        <taxon>Agaricomycetidae</taxon>
        <taxon>Agaricales</taxon>
        <taxon>Agaricineae</taxon>
        <taxon>Agaricaceae</taxon>
        <taxon>Macrolepiota</taxon>
    </lineage>
</organism>
<proteinExistence type="predicted"/>
<reference evidence="2" key="1">
    <citation type="submission" date="2020-11" db="EMBL/GenBank/DDBJ databases">
        <authorList>
            <consortium name="DOE Joint Genome Institute"/>
            <person name="Ahrendt S."/>
            <person name="Riley R."/>
            <person name="Andreopoulos W."/>
            <person name="Labutti K."/>
            <person name="Pangilinan J."/>
            <person name="Ruiz-Duenas F.J."/>
            <person name="Barrasa J.M."/>
            <person name="Sanchez-Garcia M."/>
            <person name="Camarero S."/>
            <person name="Miyauchi S."/>
            <person name="Serrano A."/>
            <person name="Linde D."/>
            <person name="Babiker R."/>
            <person name="Drula E."/>
            <person name="Ayuso-Fernandez I."/>
            <person name="Pacheco R."/>
            <person name="Padilla G."/>
            <person name="Ferreira P."/>
            <person name="Barriuso J."/>
            <person name="Kellner H."/>
            <person name="Castanera R."/>
            <person name="Alfaro M."/>
            <person name="Ramirez L."/>
            <person name="Pisabarro A.G."/>
            <person name="Kuo A."/>
            <person name="Tritt A."/>
            <person name="Lipzen A."/>
            <person name="He G."/>
            <person name="Yan M."/>
            <person name="Ng V."/>
            <person name="Cullen D."/>
            <person name="Martin F."/>
            <person name="Rosso M.-N."/>
            <person name="Henrissat B."/>
            <person name="Hibbett D."/>
            <person name="Martinez A.T."/>
            <person name="Grigoriev I.V."/>
        </authorList>
    </citation>
    <scope>NUCLEOTIDE SEQUENCE</scope>
    <source>
        <strain evidence="2">MF-IS2</strain>
    </source>
</reference>
<evidence type="ECO:0000259" key="1">
    <source>
        <dbReference type="Pfam" id="PF14200"/>
    </source>
</evidence>
<dbReference type="EMBL" id="MU151276">
    <property type="protein sequence ID" value="KAF9445870.1"/>
    <property type="molecule type" value="Genomic_DNA"/>
</dbReference>
<keyword evidence="3" id="KW-1185">Reference proteome</keyword>
<sequence length="145" mass="16709">MSLSEIRSGRRYKIINVKNTERALDLSSADNRSIIGYGFHGGDNQKWELQQDSRGWTLRNVSTRLYVAAEGHEGNNNNDYHDGTKAIGAQEPYKWHIWHESDNKLRICVPDVNRCLDLSNHGQGIDIEIGPKWHGENQLWYFDEA</sequence>